<evidence type="ECO:0000313" key="4">
    <source>
        <dbReference type="Proteomes" id="UP000298714"/>
    </source>
</evidence>
<dbReference type="AlphaFoldDB" id="A0A4D7C5J7"/>
<dbReference type="SUPFAM" id="SSF52980">
    <property type="entry name" value="Restriction endonuclease-like"/>
    <property type="match status" value="1"/>
</dbReference>
<reference evidence="4" key="1">
    <citation type="submission" date="2019-04" db="EMBL/GenBank/DDBJ databases">
        <title>Complete genome sequence of Sphingomonas sp. W1-2-3.</title>
        <authorList>
            <person name="Im W.T."/>
        </authorList>
    </citation>
    <scope>NUCLEOTIDE SEQUENCE [LARGE SCALE GENOMIC DNA]</scope>
    <source>
        <strain evidence="4">W1-2-3</strain>
    </source>
</reference>
<dbReference type="Gene3D" id="3.90.320.10">
    <property type="match status" value="1"/>
</dbReference>
<dbReference type="Proteomes" id="UP000298714">
    <property type="component" value="Chromosome"/>
</dbReference>
<evidence type="ECO:0000313" key="3">
    <source>
        <dbReference type="EMBL" id="QCI78865.1"/>
    </source>
</evidence>
<name>A0A4D7C5J7_9SPHN</name>
<proteinExistence type="predicted"/>
<dbReference type="InterPro" id="IPR011604">
    <property type="entry name" value="PDDEXK-like_dom_sf"/>
</dbReference>
<dbReference type="InterPro" id="IPR038726">
    <property type="entry name" value="PDDEXK_AddAB-type"/>
</dbReference>
<dbReference type="Pfam" id="PF12705">
    <property type="entry name" value="PDDEXK_1"/>
    <property type="match status" value="1"/>
</dbReference>
<gene>
    <name evidence="3" type="ORF">E6W36_02365</name>
</gene>
<protein>
    <recommendedName>
        <fullName evidence="2">PD-(D/E)XK endonuclease-like domain-containing protein</fullName>
    </recommendedName>
</protein>
<keyword evidence="4" id="KW-1185">Reference proteome</keyword>
<feature type="domain" description="PD-(D/E)XK endonuclease-like" evidence="2">
    <location>
        <begin position="87"/>
        <end position="192"/>
    </location>
</feature>
<dbReference type="InterPro" id="IPR011335">
    <property type="entry name" value="Restrct_endonuc-II-like"/>
</dbReference>
<evidence type="ECO:0000256" key="1">
    <source>
        <dbReference type="SAM" id="MobiDB-lite"/>
    </source>
</evidence>
<organism evidence="3 4">
    <name type="scientific">Hankyongella ginsenosidimutans</name>
    <dbReference type="NCBI Taxonomy" id="1763828"/>
    <lineage>
        <taxon>Bacteria</taxon>
        <taxon>Pseudomonadati</taxon>
        <taxon>Pseudomonadota</taxon>
        <taxon>Alphaproteobacteria</taxon>
        <taxon>Sphingomonadales</taxon>
        <taxon>Sphingomonadaceae</taxon>
        <taxon>Hankyongella</taxon>
    </lineage>
</organism>
<dbReference type="KEGG" id="hgn:E6W36_02365"/>
<accession>A0A4D7C5J7</accession>
<feature type="compositionally biased region" description="Low complexity" evidence="1">
    <location>
        <begin position="40"/>
        <end position="70"/>
    </location>
</feature>
<sequence>MAWSGRRWKVWALQRWLIRSGATFWFTRQRKPLRFPPSASRSCRCSRGDPARLGAPRTRARTGATAPLAPSRDYTSVSPASSPGGDPRAARRGSLLHTLFEHLPAVPPAERAARATAWLARQAADFSAQEREAMAAEALTVLETPGLEALFGPEAFAEAPVAAILGDRVVQGRIDRLLIAADHVQFIDFKTSLRIP</sequence>
<feature type="region of interest" description="Disordered" evidence="1">
    <location>
        <begin position="35"/>
        <end position="88"/>
    </location>
</feature>
<evidence type="ECO:0000259" key="2">
    <source>
        <dbReference type="Pfam" id="PF12705"/>
    </source>
</evidence>
<dbReference type="EMBL" id="CP039704">
    <property type="protein sequence ID" value="QCI78865.1"/>
    <property type="molecule type" value="Genomic_DNA"/>
</dbReference>